<evidence type="ECO:0000256" key="5">
    <source>
        <dbReference type="ARBA" id="ARBA00022801"/>
    </source>
</evidence>
<feature type="transmembrane region" description="Helical" evidence="8">
    <location>
        <begin position="159"/>
        <end position="176"/>
    </location>
</feature>
<dbReference type="InterPro" id="IPR026392">
    <property type="entry name" value="Exo/Archaeosortase_dom"/>
</dbReference>
<dbReference type="HOGENOM" id="CLU_1487852_0_0_10"/>
<dbReference type="OrthoDB" id="793901at2"/>
<evidence type="ECO:0000256" key="2">
    <source>
        <dbReference type="ARBA" id="ARBA00022475"/>
    </source>
</evidence>
<dbReference type="EMBL" id="CP001681">
    <property type="protein sequence ID" value="ACU05532.1"/>
    <property type="molecule type" value="Genomic_DNA"/>
</dbReference>
<proteinExistence type="predicted"/>
<reference evidence="9 10" key="1">
    <citation type="journal article" date="2009" name="Stand. Genomic Sci.">
        <title>Complete genome sequence of Pedobacter heparinus type strain (HIM 762-3).</title>
        <authorList>
            <person name="Han C."/>
            <person name="Spring S."/>
            <person name="Lapidus A."/>
            <person name="Del Rio T.G."/>
            <person name="Tice H."/>
            <person name="Copeland A."/>
            <person name="Cheng J.F."/>
            <person name="Lucas S."/>
            <person name="Chen F."/>
            <person name="Nolan M."/>
            <person name="Bruce D."/>
            <person name="Goodwin L."/>
            <person name="Pitluck S."/>
            <person name="Ivanova N."/>
            <person name="Mavromatis K."/>
            <person name="Mikhailova N."/>
            <person name="Pati A."/>
            <person name="Chen A."/>
            <person name="Palaniappan K."/>
            <person name="Land M."/>
            <person name="Hauser L."/>
            <person name="Chang Y.J."/>
            <person name="Jeffries C.C."/>
            <person name="Saunders E."/>
            <person name="Chertkov O."/>
            <person name="Brettin T."/>
            <person name="Goker M."/>
            <person name="Rohde M."/>
            <person name="Bristow J."/>
            <person name="Eisen J.A."/>
            <person name="Markowitz V."/>
            <person name="Hugenholtz P."/>
            <person name="Kyrpides N.C."/>
            <person name="Klenk H.P."/>
            <person name="Detter J.C."/>
        </authorList>
    </citation>
    <scope>NUCLEOTIDE SEQUENCE [LARGE SCALE GENOMIC DNA]</scope>
    <source>
        <strain evidence="10">ATCC 13125 / DSM 2366 / CIP 104194 / JCM 7457 / NBRC 12017 / NCIMB 9290 / NRRL B-14731 / HIM 762-3</strain>
    </source>
</reference>
<dbReference type="Pfam" id="PF09721">
    <property type="entry name" value="Exosortase_EpsH"/>
    <property type="match status" value="1"/>
</dbReference>
<evidence type="ECO:0000313" key="9">
    <source>
        <dbReference type="EMBL" id="ACU05532.1"/>
    </source>
</evidence>
<dbReference type="KEGG" id="phe:Phep_3338"/>
<evidence type="ECO:0000313" key="10">
    <source>
        <dbReference type="Proteomes" id="UP000000852"/>
    </source>
</evidence>
<keyword evidence="2" id="KW-1003">Cell membrane</keyword>
<evidence type="ECO:0000256" key="1">
    <source>
        <dbReference type="ARBA" id="ARBA00004651"/>
    </source>
</evidence>
<feature type="transmembrane region" description="Helical" evidence="8">
    <location>
        <begin position="92"/>
        <end position="113"/>
    </location>
</feature>
<dbReference type="GO" id="GO:0008233">
    <property type="term" value="F:peptidase activity"/>
    <property type="evidence" value="ECO:0007669"/>
    <property type="project" value="UniProtKB-KW"/>
</dbReference>
<protein>
    <recommendedName>
        <fullName evidence="11">Exosortase EpsH-related protein</fullName>
    </recommendedName>
</protein>
<evidence type="ECO:0000256" key="7">
    <source>
        <dbReference type="ARBA" id="ARBA00023136"/>
    </source>
</evidence>
<accession>C6Y489</accession>
<gene>
    <name evidence="9" type="ordered locus">Phep_3338</name>
</gene>
<keyword evidence="10" id="KW-1185">Reference proteome</keyword>
<dbReference type="RefSeq" id="WP_015809141.1">
    <property type="nucleotide sequence ID" value="NC_013061.1"/>
</dbReference>
<dbReference type="Proteomes" id="UP000000852">
    <property type="component" value="Chromosome"/>
</dbReference>
<dbReference type="AlphaFoldDB" id="C6Y489"/>
<dbReference type="STRING" id="485917.Phep_3338"/>
<evidence type="ECO:0000256" key="8">
    <source>
        <dbReference type="SAM" id="Phobius"/>
    </source>
</evidence>
<keyword evidence="5" id="KW-0378">Hydrolase</keyword>
<name>C6Y489_PEDHD</name>
<evidence type="ECO:0000256" key="4">
    <source>
        <dbReference type="ARBA" id="ARBA00022692"/>
    </source>
</evidence>
<dbReference type="NCBIfam" id="NF046083">
    <property type="entry name" value="exosort_XrtY"/>
    <property type="match status" value="1"/>
</dbReference>
<keyword evidence="6 8" id="KW-1133">Transmembrane helix</keyword>
<keyword evidence="4 8" id="KW-0812">Transmembrane</keyword>
<dbReference type="GO" id="GO:0006508">
    <property type="term" value="P:proteolysis"/>
    <property type="evidence" value="ECO:0007669"/>
    <property type="project" value="UniProtKB-KW"/>
</dbReference>
<keyword evidence="7 8" id="KW-0472">Membrane</keyword>
<dbReference type="GO" id="GO:0005886">
    <property type="term" value="C:plasma membrane"/>
    <property type="evidence" value="ECO:0007669"/>
    <property type="project" value="UniProtKB-SubCell"/>
</dbReference>
<dbReference type="InterPro" id="IPR019127">
    <property type="entry name" value="Exosortase"/>
</dbReference>
<feature type="transmembrane region" description="Helical" evidence="8">
    <location>
        <begin position="120"/>
        <end position="139"/>
    </location>
</feature>
<sequence>MFNISQHTTPSFRFLINLALLFCIFYGFNLGYIGLTTPGGLYSPLLDQHLNYIKAWRHLCLFSTAKVLELTGYMTYTTETTLKVQGHAGFRLVYSCLGYGIMSFFAAFTLAFPKPLRSRLIFLFTGLIAIQLLNTLRFIYIALFYKPKPVLFFADHHDIFNYTLYSLLLVMIYCWLNTGNKQGHNPI</sequence>
<evidence type="ECO:0008006" key="11">
    <source>
        <dbReference type="Google" id="ProtNLM"/>
    </source>
</evidence>
<keyword evidence="3" id="KW-0645">Protease</keyword>
<comment type="subcellular location">
    <subcellularLocation>
        <location evidence="1">Cell membrane</location>
        <topology evidence="1">Multi-pass membrane protein</topology>
    </subcellularLocation>
</comment>
<dbReference type="eggNOG" id="ENOG5033369">
    <property type="taxonomic scope" value="Bacteria"/>
</dbReference>
<organism evidence="9 10">
    <name type="scientific">Pedobacter heparinus (strain ATCC 13125 / DSM 2366 / CIP 104194 / JCM 7457 / NBRC 12017 / NCIMB 9290 / NRRL B-14731 / HIM 762-3)</name>
    <dbReference type="NCBI Taxonomy" id="485917"/>
    <lineage>
        <taxon>Bacteria</taxon>
        <taxon>Pseudomonadati</taxon>
        <taxon>Bacteroidota</taxon>
        <taxon>Sphingobacteriia</taxon>
        <taxon>Sphingobacteriales</taxon>
        <taxon>Sphingobacteriaceae</taxon>
        <taxon>Pedobacter</taxon>
    </lineage>
</organism>
<evidence type="ECO:0000256" key="6">
    <source>
        <dbReference type="ARBA" id="ARBA00022989"/>
    </source>
</evidence>
<feature type="transmembrane region" description="Helical" evidence="8">
    <location>
        <begin position="12"/>
        <end position="35"/>
    </location>
</feature>
<evidence type="ECO:0000256" key="3">
    <source>
        <dbReference type="ARBA" id="ARBA00022670"/>
    </source>
</evidence>
<dbReference type="NCBIfam" id="TIGR04178">
    <property type="entry name" value="exo_archaeo"/>
    <property type="match status" value="1"/>
</dbReference>